<evidence type="ECO:0000313" key="1">
    <source>
        <dbReference type="EMBL" id="XCD04835.1"/>
    </source>
</evidence>
<proteinExistence type="predicted"/>
<evidence type="ECO:0000313" key="2">
    <source>
        <dbReference type="EMBL" id="XCD06132.1"/>
    </source>
</evidence>
<protein>
    <submittedName>
        <fullName evidence="1">Uncharacterized protein</fullName>
    </submittedName>
</protein>
<dbReference type="EMBL" id="PP511513">
    <property type="protein sequence ID" value="XCD04835.1"/>
    <property type="molecule type" value="Genomic_DNA"/>
</dbReference>
<reference evidence="1" key="1">
    <citation type="submission" date="2024-03" db="EMBL/GenBank/DDBJ databases">
        <title>Diverse circular DNA viruses in blood, oral, and fecal samples of captive lemurs.</title>
        <authorList>
            <person name="Paietta E.N."/>
            <person name="Kraberger S."/>
            <person name="Lund M.C."/>
            <person name="Custer J.M."/>
            <person name="Vargas K.M."/>
            <person name="Ehmke E.E."/>
            <person name="Yoder A.D."/>
            <person name="Varsani A."/>
        </authorList>
    </citation>
    <scope>NUCLEOTIDE SEQUENCE</scope>
    <source>
        <strain evidence="1">Duke_24FF_1252</strain>
        <strain evidence="2">Duke_25FF_1295</strain>
    </source>
</reference>
<sequence>MAQRLIQFRLQVWYPDGRKDASFFFRSTRSKVHDKVRDLLTTIHFKGGISHYILYQI</sequence>
<name>A0AAU8B0J5_9VIRU</name>
<accession>A0AAU8B0J5</accession>
<dbReference type="EMBL" id="PP511638">
    <property type="protein sequence ID" value="XCD06132.1"/>
    <property type="molecule type" value="Genomic_DNA"/>
</dbReference>
<organism evidence="1">
    <name type="scientific">Dulem virus 107</name>
    <dbReference type="NCBI Taxonomy" id="3145584"/>
    <lineage>
        <taxon>Viruses</taxon>
        <taxon>Monodnaviria</taxon>
        <taxon>Sangervirae</taxon>
        <taxon>Phixviricota</taxon>
        <taxon>Malgrandaviricetes</taxon>
        <taxon>Petitvirales</taxon>
        <taxon>Microviridae</taxon>
        <taxon>Microvirus</taxon>
    </lineage>
</organism>